<evidence type="ECO:0000313" key="7">
    <source>
        <dbReference type="EMBL" id="PCC42768.1"/>
    </source>
</evidence>
<evidence type="ECO:0000256" key="2">
    <source>
        <dbReference type="SAM" id="Phobius"/>
    </source>
</evidence>
<evidence type="ECO:0000313" key="18">
    <source>
        <dbReference type="Proteomes" id="UP000218377"/>
    </source>
</evidence>
<reference evidence="23 24" key="4">
    <citation type="submission" date="2017-12" db="EMBL/GenBank/DDBJ databases">
        <authorList>
            <person name="Levesque S."/>
        </authorList>
    </citation>
    <scope>NUCLEOTIDE SEQUENCE [LARGE SCALE GENOMIC DNA]</scope>
    <source>
        <strain evidence="4 24">SMQ-1417</strain>
        <strain evidence="5 23">SMQ-1420</strain>
    </source>
</reference>
<keyword evidence="2" id="KW-0812">Transmembrane</keyword>
<dbReference type="Proteomes" id="UP000217564">
    <property type="component" value="Unassembled WGS sequence"/>
</dbReference>
<keyword evidence="2" id="KW-0472">Membrane</keyword>
<dbReference type="Proteomes" id="UP000217720">
    <property type="component" value="Unassembled WGS sequence"/>
</dbReference>
<reference evidence="15 16" key="1">
    <citation type="journal article" date="2017" name="Elife">
        <title>Extensive horizontal gene transfer in cheese-associated bacteria.</title>
        <authorList>
            <person name="Bonham K.S."/>
            <person name="Wolfe B.E."/>
            <person name="Dutton R.J."/>
        </authorList>
    </citation>
    <scope>NUCLEOTIDE SEQUENCE [LARGE SCALE GENOMIC DNA]</scope>
    <source>
        <strain evidence="10 17">738_8</strain>
        <strain evidence="9 16">900_6</strain>
        <strain evidence="8 15">947_7</strain>
        <strain evidence="7 19">962_8</strain>
        <strain evidence="6 18">JB5</strain>
    </source>
</reference>
<evidence type="ECO:0000313" key="4">
    <source>
        <dbReference type="EMBL" id="AZT94829.1"/>
    </source>
</evidence>
<dbReference type="Proteomes" id="UP000217881">
    <property type="component" value="Unassembled WGS sequence"/>
</dbReference>
<evidence type="ECO:0000313" key="6">
    <source>
        <dbReference type="EMBL" id="PCC17808.1"/>
    </source>
</evidence>
<feature type="domain" description="Solute-binding protein family 3/N-terminal" evidence="3">
    <location>
        <begin position="51"/>
        <end position="270"/>
    </location>
</feature>
<protein>
    <submittedName>
        <fullName evidence="11 14">Amino acid ABC transporter substrate-binding protein</fullName>
    </submittedName>
</protein>
<dbReference type="Proteomes" id="UP000297736">
    <property type="component" value="Unassembled WGS sequence"/>
</dbReference>
<dbReference type="InterPro" id="IPR001638">
    <property type="entry name" value="Solute-binding_3/MltF_N"/>
</dbReference>
<dbReference type="Pfam" id="PF00497">
    <property type="entry name" value="SBP_bac_3"/>
    <property type="match status" value="1"/>
</dbReference>
<keyword evidence="1" id="KW-0732">Signal</keyword>
<dbReference type="PANTHER" id="PTHR35936">
    <property type="entry name" value="MEMBRANE-BOUND LYTIC MUREIN TRANSGLYCOSYLASE F"/>
    <property type="match status" value="1"/>
</dbReference>
<evidence type="ECO:0000313" key="5">
    <source>
        <dbReference type="EMBL" id="AZT98562.1"/>
    </source>
</evidence>
<evidence type="ECO:0000313" key="10">
    <source>
        <dbReference type="EMBL" id="PCC53796.1"/>
    </source>
</evidence>
<dbReference type="SUPFAM" id="SSF53850">
    <property type="entry name" value="Periplasmic binding protein-like II"/>
    <property type="match status" value="1"/>
</dbReference>
<dbReference type="EMBL" id="CP025334">
    <property type="protein sequence ID" value="AZT98562.1"/>
    <property type="molecule type" value="Genomic_DNA"/>
</dbReference>
<evidence type="ECO:0000313" key="19">
    <source>
        <dbReference type="Proteomes" id="UP000218620"/>
    </source>
</evidence>
<evidence type="ECO:0000313" key="20">
    <source>
        <dbReference type="Proteomes" id="UP000234289"/>
    </source>
</evidence>
<reference evidence="21 22" key="3">
    <citation type="submission" date="2017-03" db="EMBL/GenBank/DDBJ databases">
        <authorList>
            <person name="Afonso C.L."/>
            <person name="Miller P.J."/>
            <person name="Scott M.A."/>
            <person name="Spackman E."/>
            <person name="Goraichik I."/>
            <person name="Dimitrov K.M."/>
            <person name="Suarez D.L."/>
            <person name="Swayne D.E."/>
        </authorList>
    </citation>
    <scope>NUCLEOTIDE SEQUENCE [LARGE SCALE GENOMIC DNA]</scope>
    <source>
        <strain evidence="11">6</strain>
        <strain evidence="22">6(3)</strain>
        <strain evidence="12">8</strain>
        <strain evidence="21">8(6)</strain>
        <strain evidence="13">CNRZ 920</strain>
    </source>
</reference>
<evidence type="ECO:0000313" key="24">
    <source>
        <dbReference type="Proteomes" id="UP000283000"/>
    </source>
</evidence>
<evidence type="ECO:0000313" key="16">
    <source>
        <dbReference type="Proteomes" id="UP000217720"/>
    </source>
</evidence>
<sequence length="280" mass="29373">MSKTSQIIIAIVAVIVLALAGGYFGAGLRSGGSAGGTENGAWIQKIKDQGELRVGIASAPPMTGEQKDGKMGGPNVLPLQNLADEMGVKFTPVAAEWSKMVSGLQADRFDVGAYLDATSERSLAIQFTDPVYTYEGVWIVKADSGLKSTEDILKKKKPVAVATGTSYERRVVDLGVDIVNAEAIPQSVTAMESGRAIAAFGDLPTLADAAQKNKSLKIVRPKPVIFKSDSNYGVSADIDPRSLQVINIAIQNAKNDGSFDAALEKAGVVSADDLGDLAMK</sequence>
<organism evidence="8 15">
    <name type="scientific">Brevibacterium aurantiacum</name>
    <dbReference type="NCBI Taxonomy" id="273384"/>
    <lineage>
        <taxon>Bacteria</taxon>
        <taxon>Bacillati</taxon>
        <taxon>Actinomycetota</taxon>
        <taxon>Actinomycetes</taxon>
        <taxon>Micrococcales</taxon>
        <taxon>Brevibacteriaceae</taxon>
        <taxon>Brevibacterium</taxon>
    </lineage>
</organism>
<reference evidence="14 25" key="5">
    <citation type="submission" date="2018-10" db="EMBL/GenBank/DDBJ databases">
        <title>Brevibacterium genomes from Austrain hard cheese rinds.</title>
        <authorList>
            <person name="Anast J.M."/>
            <person name="Dzieciol M."/>
            <person name="Schultz D.L."/>
            <person name="Mann E."/>
            <person name="Wagner M."/>
            <person name="Schmitz-Esser S."/>
        </authorList>
    </citation>
    <scope>NUCLEOTIDE SEQUENCE [LARGE SCALE GENOMIC DNA]</scope>
    <source>
        <strain evidence="14 25">L261</strain>
    </source>
</reference>
<dbReference type="CDD" id="cd13530">
    <property type="entry name" value="PBP2_peptides_like"/>
    <property type="match status" value="1"/>
</dbReference>
<dbReference type="EMBL" id="NRGP01000011">
    <property type="protein sequence ID" value="PCC46993.1"/>
    <property type="molecule type" value="Genomic_DNA"/>
</dbReference>
<dbReference type="Gene3D" id="3.40.190.10">
    <property type="entry name" value="Periplasmic binding protein-like II"/>
    <property type="match status" value="2"/>
</dbReference>
<accession>A0A2H1ITY9</accession>
<evidence type="ECO:0000313" key="14">
    <source>
        <dbReference type="EMBL" id="TGD37591.1"/>
    </source>
</evidence>
<name>A0A2A3Z665_BREAU</name>
<dbReference type="AlphaFoldDB" id="A0A2A3Z665"/>
<evidence type="ECO:0000313" key="12">
    <source>
        <dbReference type="EMBL" id="SMX78656.1"/>
    </source>
</evidence>
<dbReference type="EMBL" id="NRGX01000001">
    <property type="protein sequence ID" value="PCC17808.1"/>
    <property type="molecule type" value="Genomic_DNA"/>
</dbReference>
<dbReference type="PANTHER" id="PTHR35936:SF19">
    <property type="entry name" value="AMINO-ACID-BINDING PROTEIN YXEM-RELATED"/>
    <property type="match status" value="1"/>
</dbReference>
<dbReference type="Proteomes" id="UP000283000">
    <property type="component" value="Chromosome"/>
</dbReference>
<dbReference type="EMBL" id="FXZG01000013">
    <property type="protein sequence ID" value="SMX88933.1"/>
    <property type="molecule type" value="Genomic_DNA"/>
</dbReference>
<evidence type="ECO:0000259" key="3">
    <source>
        <dbReference type="SMART" id="SM00062"/>
    </source>
</evidence>
<proteinExistence type="predicted"/>
<evidence type="ECO:0000313" key="11">
    <source>
        <dbReference type="EMBL" id="SMX63330.1"/>
    </source>
</evidence>
<evidence type="ECO:0000313" key="15">
    <source>
        <dbReference type="Proteomes" id="UP000217564"/>
    </source>
</evidence>
<dbReference type="EMBL" id="FXYZ01000001">
    <property type="protein sequence ID" value="SMX63330.1"/>
    <property type="molecule type" value="Genomic_DNA"/>
</dbReference>
<evidence type="ECO:0000256" key="1">
    <source>
        <dbReference type="ARBA" id="ARBA00022729"/>
    </source>
</evidence>
<dbReference type="EMBL" id="FXZI01000002">
    <property type="protein sequence ID" value="SMX78656.1"/>
    <property type="molecule type" value="Genomic_DNA"/>
</dbReference>
<dbReference type="Proteomes" id="UP000234327">
    <property type="component" value="Unassembled WGS sequence"/>
</dbReference>
<evidence type="ECO:0000313" key="21">
    <source>
        <dbReference type="Proteomes" id="UP000234300"/>
    </source>
</evidence>
<dbReference type="SMART" id="SM00062">
    <property type="entry name" value="PBPb"/>
    <property type="match status" value="1"/>
</dbReference>
<feature type="transmembrane region" description="Helical" evidence="2">
    <location>
        <begin position="7"/>
        <end position="26"/>
    </location>
</feature>
<accession>A0A2A3Z665</accession>
<evidence type="ECO:0000313" key="8">
    <source>
        <dbReference type="EMBL" id="PCC46993.1"/>
    </source>
</evidence>
<dbReference type="EMBL" id="RHFF01000015">
    <property type="protein sequence ID" value="TGD37591.1"/>
    <property type="molecule type" value="Genomic_DNA"/>
</dbReference>
<dbReference type="Proteomes" id="UP000282731">
    <property type="component" value="Chromosome"/>
</dbReference>
<keyword evidence="2" id="KW-1133">Transmembrane helix</keyword>
<evidence type="ECO:0000313" key="22">
    <source>
        <dbReference type="Proteomes" id="UP000234327"/>
    </source>
</evidence>
<evidence type="ECO:0000313" key="17">
    <source>
        <dbReference type="Proteomes" id="UP000217881"/>
    </source>
</evidence>
<dbReference type="Proteomes" id="UP000218377">
    <property type="component" value="Unassembled WGS sequence"/>
</dbReference>
<dbReference type="EMBL" id="NRGQ01000013">
    <property type="protein sequence ID" value="PCC42768.1"/>
    <property type="molecule type" value="Genomic_DNA"/>
</dbReference>
<evidence type="ECO:0000313" key="23">
    <source>
        <dbReference type="Proteomes" id="UP000282731"/>
    </source>
</evidence>
<gene>
    <name evidence="13" type="ORF">BAUR920_02313</name>
    <name evidence="11" type="ORF">BAURA63_00235</name>
    <name evidence="12" type="ORF">BAURA86_00979</name>
    <name evidence="10" type="ORF">CIK59_08400</name>
    <name evidence="9" type="ORF">CIK62_03290</name>
    <name evidence="8" type="ORF">CIK64_07780</name>
    <name evidence="7" type="ORF">CIK65_11040</name>
    <name evidence="6" type="ORF">CIK79_05595</name>
    <name evidence="4" type="ORF">CXR23_18165</name>
    <name evidence="5" type="ORF">CXR27_17380</name>
    <name evidence="14" type="ORF">EB834_14900</name>
</gene>
<dbReference type="Proteomes" id="UP000218620">
    <property type="component" value="Unassembled WGS sequence"/>
</dbReference>
<dbReference type="EMBL" id="NRHA01000011">
    <property type="protein sequence ID" value="PCC53796.1"/>
    <property type="molecule type" value="Genomic_DNA"/>
</dbReference>
<evidence type="ECO:0000313" key="25">
    <source>
        <dbReference type="Proteomes" id="UP000297736"/>
    </source>
</evidence>
<dbReference type="Proteomes" id="UP000234289">
    <property type="component" value="Unassembled WGS sequence"/>
</dbReference>
<reference evidence="23 24" key="6">
    <citation type="submission" date="2019-01" db="EMBL/GenBank/DDBJ databases">
        <title>Comparative genomic analysis of Brevibacterium aurantiacum sheds light on its evolution and its adaptation to smear-ripened cheeses.</title>
        <authorList>
            <person name="Moineau S."/>
        </authorList>
    </citation>
    <scope>NUCLEOTIDE SEQUENCE [LARGE SCALE GENOMIC DNA]</scope>
    <source>
        <strain evidence="4 24">SMQ-1417</strain>
        <strain evidence="5 23">SMQ-1420</strain>
    </source>
</reference>
<dbReference type="Proteomes" id="UP000234300">
    <property type="component" value="Unassembled WGS sequence"/>
</dbReference>
<evidence type="ECO:0000313" key="9">
    <source>
        <dbReference type="EMBL" id="PCC51541.1"/>
    </source>
</evidence>
<dbReference type="EMBL" id="CP025330">
    <property type="protein sequence ID" value="AZT94829.1"/>
    <property type="molecule type" value="Genomic_DNA"/>
</dbReference>
<evidence type="ECO:0000313" key="13">
    <source>
        <dbReference type="EMBL" id="SMX88933.1"/>
    </source>
</evidence>
<reference evidence="20" key="2">
    <citation type="submission" date="2017-03" db="EMBL/GenBank/DDBJ databases">
        <authorList>
            <person name="Monnet C."/>
        </authorList>
    </citation>
    <scope>NUCLEOTIDE SEQUENCE [LARGE SCALE GENOMIC DNA]</scope>
    <source>
        <strain evidence="20">CNRZ 920</strain>
    </source>
</reference>
<dbReference type="RefSeq" id="WP_096146287.1">
    <property type="nucleotide sequence ID" value="NZ_CP025330.1"/>
</dbReference>
<dbReference type="EMBL" id="NRGO01000004">
    <property type="protein sequence ID" value="PCC51541.1"/>
    <property type="molecule type" value="Genomic_DNA"/>
</dbReference>